<dbReference type="GO" id="GO:0019321">
    <property type="term" value="P:pentose metabolic process"/>
    <property type="evidence" value="ECO:0007669"/>
    <property type="project" value="TreeGrafter"/>
</dbReference>
<dbReference type="Proteomes" id="UP000631114">
    <property type="component" value="Unassembled WGS sequence"/>
</dbReference>
<sequence length="137" mass="15404">METNLVSPICSRSFLSLCLSLNSTQYKFIFRNIYGFFSLQIVQLRLVAIAVDADGSPVTVSWSGDARRNIIVWMDHRAAKQAERINSSNSPVLQYCGGALSLEMQPPKVQCSCRLTVQYLAVSVCIFHPFVCRPLWL</sequence>
<evidence type="ECO:0000256" key="1">
    <source>
        <dbReference type="ARBA" id="ARBA00022679"/>
    </source>
</evidence>
<evidence type="ECO:0000313" key="4">
    <source>
        <dbReference type="Proteomes" id="UP000631114"/>
    </source>
</evidence>
<dbReference type="PANTHER" id="PTHR43435:SF4">
    <property type="entry name" value="FGGY CARBOHYDRATE KINASE DOMAIN-CONTAINING PROTEIN"/>
    <property type="match status" value="1"/>
</dbReference>
<proteinExistence type="predicted"/>
<keyword evidence="1" id="KW-0808">Transferase</keyword>
<dbReference type="InterPro" id="IPR043129">
    <property type="entry name" value="ATPase_NBD"/>
</dbReference>
<dbReference type="EMBL" id="JADFTS010000006">
    <property type="protein sequence ID" value="KAF9600317.1"/>
    <property type="molecule type" value="Genomic_DNA"/>
</dbReference>
<protein>
    <recommendedName>
        <fullName evidence="5">FGGY carbohydrate kinase domain-containing protein</fullName>
    </recommendedName>
</protein>
<dbReference type="AlphaFoldDB" id="A0A835HL44"/>
<gene>
    <name evidence="3" type="ORF">IFM89_006630</name>
</gene>
<evidence type="ECO:0000313" key="3">
    <source>
        <dbReference type="EMBL" id="KAF9600317.1"/>
    </source>
</evidence>
<dbReference type="OrthoDB" id="1676096at2759"/>
<reference evidence="3 4" key="1">
    <citation type="submission" date="2020-10" db="EMBL/GenBank/DDBJ databases">
        <title>The Coptis chinensis genome and diversification of protoberbering-type alkaloids.</title>
        <authorList>
            <person name="Wang B."/>
            <person name="Shu S."/>
            <person name="Song C."/>
            <person name="Liu Y."/>
        </authorList>
    </citation>
    <scope>NUCLEOTIDE SEQUENCE [LARGE SCALE GENOMIC DNA]</scope>
    <source>
        <strain evidence="3">HL-2020</strain>
        <tissue evidence="3">Leaf</tissue>
    </source>
</reference>
<keyword evidence="4" id="KW-1185">Reference proteome</keyword>
<organism evidence="3 4">
    <name type="scientific">Coptis chinensis</name>
    <dbReference type="NCBI Taxonomy" id="261450"/>
    <lineage>
        <taxon>Eukaryota</taxon>
        <taxon>Viridiplantae</taxon>
        <taxon>Streptophyta</taxon>
        <taxon>Embryophyta</taxon>
        <taxon>Tracheophyta</taxon>
        <taxon>Spermatophyta</taxon>
        <taxon>Magnoliopsida</taxon>
        <taxon>Ranunculales</taxon>
        <taxon>Ranunculaceae</taxon>
        <taxon>Coptidoideae</taxon>
        <taxon>Coptis</taxon>
    </lineage>
</organism>
<dbReference type="GO" id="GO:0019150">
    <property type="term" value="F:D-ribulokinase activity"/>
    <property type="evidence" value="ECO:0007669"/>
    <property type="project" value="TreeGrafter"/>
</dbReference>
<evidence type="ECO:0000256" key="2">
    <source>
        <dbReference type="ARBA" id="ARBA00022777"/>
    </source>
</evidence>
<comment type="caution">
    <text evidence="3">The sequence shown here is derived from an EMBL/GenBank/DDBJ whole genome shotgun (WGS) entry which is preliminary data.</text>
</comment>
<dbReference type="Gene3D" id="3.30.420.40">
    <property type="match status" value="1"/>
</dbReference>
<dbReference type="SUPFAM" id="SSF53067">
    <property type="entry name" value="Actin-like ATPase domain"/>
    <property type="match status" value="1"/>
</dbReference>
<keyword evidence="2" id="KW-0418">Kinase</keyword>
<name>A0A835HL44_9MAGN</name>
<accession>A0A835HL44</accession>
<dbReference type="GO" id="GO:0005737">
    <property type="term" value="C:cytoplasm"/>
    <property type="evidence" value="ECO:0007669"/>
    <property type="project" value="TreeGrafter"/>
</dbReference>
<dbReference type="PANTHER" id="PTHR43435">
    <property type="entry name" value="RIBULOKINASE"/>
    <property type="match status" value="1"/>
</dbReference>
<evidence type="ECO:0008006" key="5">
    <source>
        <dbReference type="Google" id="ProtNLM"/>
    </source>
</evidence>